<proteinExistence type="predicted"/>
<evidence type="ECO:0000313" key="11">
    <source>
        <dbReference type="EMBL" id="RGW37171.1"/>
    </source>
</evidence>
<keyword evidence="6" id="KW-0597">Phosphoprotein</keyword>
<evidence type="ECO:0000256" key="5">
    <source>
        <dbReference type="ARBA" id="ARBA00024867"/>
    </source>
</evidence>
<dbReference type="InterPro" id="IPR036388">
    <property type="entry name" value="WH-like_DNA-bd_sf"/>
</dbReference>
<dbReference type="GO" id="GO:0000976">
    <property type="term" value="F:transcription cis-regulatory region binding"/>
    <property type="evidence" value="ECO:0007669"/>
    <property type="project" value="TreeGrafter"/>
</dbReference>
<keyword evidence="4" id="KW-0804">Transcription</keyword>
<gene>
    <name evidence="11" type="ORF">DWV78_14160</name>
</gene>
<feature type="region of interest" description="Disordered" evidence="8">
    <location>
        <begin position="133"/>
        <end position="153"/>
    </location>
</feature>
<dbReference type="SUPFAM" id="SSF46894">
    <property type="entry name" value="C-terminal effector domain of the bipartite response regulators"/>
    <property type="match status" value="1"/>
</dbReference>
<dbReference type="Gene3D" id="3.40.50.2300">
    <property type="match status" value="1"/>
</dbReference>
<dbReference type="CDD" id="cd00383">
    <property type="entry name" value="trans_reg_C"/>
    <property type="match status" value="1"/>
</dbReference>
<dbReference type="InterPro" id="IPR039420">
    <property type="entry name" value="WalR-like"/>
</dbReference>
<evidence type="ECO:0000259" key="9">
    <source>
        <dbReference type="PROSITE" id="PS50110"/>
    </source>
</evidence>
<accession>A0A413BCS3</accession>
<dbReference type="InterPro" id="IPR001789">
    <property type="entry name" value="Sig_transdc_resp-reg_receiver"/>
</dbReference>
<feature type="domain" description="OmpR/PhoB-type" evidence="10">
    <location>
        <begin position="162"/>
        <end position="261"/>
    </location>
</feature>
<dbReference type="PROSITE" id="PS51755">
    <property type="entry name" value="OMPR_PHOB"/>
    <property type="match status" value="1"/>
</dbReference>
<dbReference type="GO" id="GO:0032993">
    <property type="term" value="C:protein-DNA complex"/>
    <property type="evidence" value="ECO:0007669"/>
    <property type="project" value="TreeGrafter"/>
</dbReference>
<dbReference type="PROSITE" id="PS50110">
    <property type="entry name" value="RESPONSE_REGULATORY"/>
    <property type="match status" value="1"/>
</dbReference>
<reference evidence="11 12" key="1">
    <citation type="submission" date="2018-08" db="EMBL/GenBank/DDBJ databases">
        <title>A genome reference for cultivated species of the human gut microbiota.</title>
        <authorList>
            <person name="Zou Y."/>
            <person name="Xue W."/>
            <person name="Luo G."/>
        </authorList>
    </citation>
    <scope>NUCLEOTIDE SEQUENCE [LARGE SCALE GENOMIC DNA]</scope>
    <source>
        <strain evidence="11 12">AF12-8</strain>
    </source>
</reference>
<name>A0A413BCS3_9FIRM</name>
<evidence type="ECO:0000256" key="8">
    <source>
        <dbReference type="SAM" id="MobiDB-lite"/>
    </source>
</evidence>
<keyword evidence="2" id="KW-0805">Transcription regulation</keyword>
<dbReference type="Gene3D" id="1.10.10.10">
    <property type="entry name" value="Winged helix-like DNA-binding domain superfamily/Winged helix DNA-binding domain"/>
    <property type="match status" value="1"/>
</dbReference>
<protein>
    <recommendedName>
        <fullName evidence="1">Stage 0 sporulation protein A homolog</fullName>
    </recommendedName>
</protein>
<evidence type="ECO:0000256" key="3">
    <source>
        <dbReference type="ARBA" id="ARBA00023125"/>
    </source>
</evidence>
<evidence type="ECO:0000256" key="6">
    <source>
        <dbReference type="PROSITE-ProRule" id="PRU00169"/>
    </source>
</evidence>
<evidence type="ECO:0000256" key="1">
    <source>
        <dbReference type="ARBA" id="ARBA00018672"/>
    </source>
</evidence>
<dbReference type="EMBL" id="QSAE01000069">
    <property type="protein sequence ID" value="RGW37171.1"/>
    <property type="molecule type" value="Genomic_DNA"/>
</dbReference>
<evidence type="ECO:0000256" key="2">
    <source>
        <dbReference type="ARBA" id="ARBA00023015"/>
    </source>
</evidence>
<evidence type="ECO:0000256" key="7">
    <source>
        <dbReference type="PROSITE-ProRule" id="PRU01091"/>
    </source>
</evidence>
<evidence type="ECO:0000259" key="10">
    <source>
        <dbReference type="PROSITE" id="PS51755"/>
    </source>
</evidence>
<evidence type="ECO:0000256" key="4">
    <source>
        <dbReference type="ARBA" id="ARBA00023163"/>
    </source>
</evidence>
<dbReference type="Pfam" id="PF00072">
    <property type="entry name" value="Response_reg"/>
    <property type="match status" value="1"/>
</dbReference>
<sequence length="261" mass="29285">MTDNKSGEILIIEDDKDINDLLATALSKAGYRTRQAWSGTEGELLLKLEREAYALVLLDLMLPGLSGEELLARIRQMDASLPVIILTAKDELDEKINLLVAGADDYITKPFEIKEVVARVAVQLRHAVADVPSKSGKAGENQTKGENDTGQGDTANTYIAGHVKIEHRQLVLDRISRQLYVADNAVDGITKQEFAILELLMAHPRQVFAKEDIFEYAWDEPYMGETKTLDVHISNIRKKIKKLTDDEYIETVWGIGYKMKE</sequence>
<dbReference type="Gene3D" id="6.10.250.690">
    <property type="match status" value="1"/>
</dbReference>
<dbReference type="PANTHER" id="PTHR48111:SF2">
    <property type="entry name" value="RESPONSE REGULATOR SAER"/>
    <property type="match status" value="1"/>
</dbReference>
<comment type="function">
    <text evidence="5">May play the central regulatory role in sporulation. It may be an element of the effector pathway responsible for the activation of sporulation genes in response to nutritional stress. Spo0A may act in concert with spo0H (a sigma factor) to control the expression of some genes that are critical to the sporulation process.</text>
</comment>
<feature type="domain" description="Response regulatory" evidence="9">
    <location>
        <begin position="8"/>
        <end position="124"/>
    </location>
</feature>
<dbReference type="InterPro" id="IPR016032">
    <property type="entry name" value="Sig_transdc_resp-reg_C-effctor"/>
</dbReference>
<dbReference type="GO" id="GO:0005829">
    <property type="term" value="C:cytosol"/>
    <property type="evidence" value="ECO:0007669"/>
    <property type="project" value="TreeGrafter"/>
</dbReference>
<feature type="DNA-binding region" description="OmpR/PhoB-type" evidence="7">
    <location>
        <begin position="162"/>
        <end position="261"/>
    </location>
</feature>
<comment type="caution">
    <text evidence="11">The sequence shown here is derived from an EMBL/GenBank/DDBJ whole genome shotgun (WGS) entry which is preliminary data.</text>
</comment>
<dbReference type="SMART" id="SM00862">
    <property type="entry name" value="Trans_reg_C"/>
    <property type="match status" value="1"/>
</dbReference>
<dbReference type="Pfam" id="PF00486">
    <property type="entry name" value="Trans_reg_C"/>
    <property type="match status" value="1"/>
</dbReference>
<evidence type="ECO:0000313" key="12">
    <source>
        <dbReference type="Proteomes" id="UP000286581"/>
    </source>
</evidence>
<organism evidence="11 12">
    <name type="scientific">Agathobacter rectalis</name>
    <dbReference type="NCBI Taxonomy" id="39491"/>
    <lineage>
        <taxon>Bacteria</taxon>
        <taxon>Bacillati</taxon>
        <taxon>Bacillota</taxon>
        <taxon>Clostridia</taxon>
        <taxon>Lachnospirales</taxon>
        <taxon>Lachnospiraceae</taxon>
        <taxon>Agathobacter</taxon>
    </lineage>
</organism>
<dbReference type="InterPro" id="IPR011006">
    <property type="entry name" value="CheY-like_superfamily"/>
</dbReference>
<dbReference type="PANTHER" id="PTHR48111">
    <property type="entry name" value="REGULATOR OF RPOS"/>
    <property type="match status" value="1"/>
</dbReference>
<feature type="modified residue" description="4-aspartylphosphate" evidence="6">
    <location>
        <position position="59"/>
    </location>
</feature>
<feature type="compositionally biased region" description="Polar residues" evidence="8">
    <location>
        <begin position="140"/>
        <end position="153"/>
    </location>
</feature>
<keyword evidence="3 7" id="KW-0238">DNA-binding</keyword>
<dbReference type="AlphaFoldDB" id="A0A413BCS3"/>
<dbReference type="Proteomes" id="UP000286581">
    <property type="component" value="Unassembled WGS sequence"/>
</dbReference>
<dbReference type="GO" id="GO:0000156">
    <property type="term" value="F:phosphorelay response regulator activity"/>
    <property type="evidence" value="ECO:0007669"/>
    <property type="project" value="TreeGrafter"/>
</dbReference>
<dbReference type="SMART" id="SM00448">
    <property type="entry name" value="REC"/>
    <property type="match status" value="1"/>
</dbReference>
<dbReference type="InterPro" id="IPR001867">
    <property type="entry name" value="OmpR/PhoB-type_DNA-bd"/>
</dbReference>
<dbReference type="SUPFAM" id="SSF52172">
    <property type="entry name" value="CheY-like"/>
    <property type="match status" value="1"/>
</dbReference>
<dbReference type="GO" id="GO:0006355">
    <property type="term" value="P:regulation of DNA-templated transcription"/>
    <property type="evidence" value="ECO:0007669"/>
    <property type="project" value="InterPro"/>
</dbReference>